<dbReference type="EMBL" id="JADIML010000161">
    <property type="protein sequence ID" value="MBO8463434.1"/>
    <property type="molecule type" value="Genomic_DNA"/>
</dbReference>
<evidence type="ECO:0000313" key="2">
    <source>
        <dbReference type="Proteomes" id="UP000823618"/>
    </source>
</evidence>
<dbReference type="Proteomes" id="UP000823618">
    <property type="component" value="Unassembled WGS sequence"/>
</dbReference>
<organism evidence="1 2">
    <name type="scientific">Candidatus Scybalomonas excrementavium</name>
    <dbReference type="NCBI Taxonomy" id="2840943"/>
    <lineage>
        <taxon>Bacteria</taxon>
        <taxon>Bacillati</taxon>
        <taxon>Bacillota</taxon>
        <taxon>Clostridia</taxon>
        <taxon>Lachnospirales</taxon>
        <taxon>Lachnospiraceae</taxon>
        <taxon>Lachnospiraceae incertae sedis</taxon>
        <taxon>Candidatus Scybalomonas</taxon>
    </lineage>
</organism>
<reference evidence="1" key="2">
    <citation type="journal article" date="2021" name="PeerJ">
        <title>Extensive microbial diversity within the chicken gut microbiome revealed by metagenomics and culture.</title>
        <authorList>
            <person name="Gilroy R."/>
            <person name="Ravi A."/>
            <person name="Getino M."/>
            <person name="Pursley I."/>
            <person name="Horton D.L."/>
            <person name="Alikhan N.F."/>
            <person name="Baker D."/>
            <person name="Gharbi K."/>
            <person name="Hall N."/>
            <person name="Watson M."/>
            <person name="Adriaenssens E.M."/>
            <person name="Foster-Nyarko E."/>
            <person name="Jarju S."/>
            <person name="Secka A."/>
            <person name="Antonio M."/>
            <person name="Oren A."/>
            <person name="Chaudhuri R.R."/>
            <person name="La Ragione R."/>
            <person name="Hildebrand F."/>
            <person name="Pallen M.J."/>
        </authorList>
    </citation>
    <scope>NUCLEOTIDE SEQUENCE</scope>
    <source>
        <strain evidence="1">E3-2379</strain>
    </source>
</reference>
<comment type="caution">
    <text evidence="1">The sequence shown here is derived from an EMBL/GenBank/DDBJ whole genome shotgun (WGS) entry which is preliminary data.</text>
</comment>
<accession>A0A9D9I1B7</accession>
<proteinExistence type="predicted"/>
<protein>
    <submittedName>
        <fullName evidence="1">Uncharacterized protein</fullName>
    </submittedName>
</protein>
<evidence type="ECO:0000313" key="1">
    <source>
        <dbReference type="EMBL" id="MBO8463434.1"/>
    </source>
</evidence>
<dbReference type="AlphaFoldDB" id="A0A9D9I1B7"/>
<name>A0A9D9I1B7_9FIRM</name>
<reference evidence="1" key="1">
    <citation type="submission" date="2020-10" db="EMBL/GenBank/DDBJ databases">
        <authorList>
            <person name="Gilroy R."/>
        </authorList>
    </citation>
    <scope>NUCLEOTIDE SEQUENCE</scope>
    <source>
        <strain evidence="1">E3-2379</strain>
    </source>
</reference>
<sequence>MIPVPIIVGGIFINGLYGASQCIKIDEKTMKKNAKAFTNAALAEEKVRKATELLENSMMRLANRKKGILIGYMERFQKAYKEIIEIRFESSDEIGKIESFDHYALMVERVSHRFINIHTTQLSNSEALVGFLVFGLSGMMKKTSEMELSAASSRARHSQVVLEQANTVYITLDGIKTKLDMMSGVLSNLGLLFNHSLTHVEEIIQKNGNRRENYTKEEKQALGTCINLAQVLYGILDTPLLDKDGEITKAAVTAIETGERYIEKMDQMVI</sequence>
<gene>
    <name evidence="1" type="ORF">IAC13_05825</name>
</gene>